<name>A0ABT1W5A0_9PROT</name>
<protein>
    <submittedName>
        <fullName evidence="1">Uncharacterized protein</fullName>
    </submittedName>
</protein>
<accession>A0ABT1W5A0</accession>
<gene>
    <name evidence="1" type="ORF">NFI95_06280</name>
</gene>
<comment type="caution">
    <text evidence="1">The sequence shown here is derived from an EMBL/GenBank/DDBJ whole genome shotgun (WGS) entry which is preliminary data.</text>
</comment>
<keyword evidence="2" id="KW-1185">Reference proteome</keyword>
<dbReference type="RefSeq" id="WP_422863515.1">
    <property type="nucleotide sequence ID" value="NZ_JAMSKV010000004.1"/>
</dbReference>
<dbReference type="EMBL" id="JAMSKV010000004">
    <property type="protein sequence ID" value="MCQ8278052.1"/>
    <property type="molecule type" value="Genomic_DNA"/>
</dbReference>
<evidence type="ECO:0000313" key="1">
    <source>
        <dbReference type="EMBL" id="MCQ8278052.1"/>
    </source>
</evidence>
<reference evidence="1 2" key="1">
    <citation type="submission" date="2022-06" db="EMBL/GenBank/DDBJ databases">
        <title>Endosaccharibacter gen. nov., sp. nov., endophytic bacteria isolated from sugarcane.</title>
        <authorList>
            <person name="Pitiwittayakul N."/>
            <person name="Yukphan P."/>
            <person name="Charoenyingcharoen P."/>
            <person name="Tanasupawat S."/>
        </authorList>
    </citation>
    <scope>NUCLEOTIDE SEQUENCE [LARGE SCALE GENOMIC DNA]</scope>
    <source>
        <strain evidence="1 2">KSS8</strain>
    </source>
</reference>
<organism evidence="1 2">
    <name type="scientific">Endosaccharibacter trunci</name>
    <dbReference type="NCBI Taxonomy" id="2812733"/>
    <lineage>
        <taxon>Bacteria</taxon>
        <taxon>Pseudomonadati</taxon>
        <taxon>Pseudomonadota</taxon>
        <taxon>Alphaproteobacteria</taxon>
        <taxon>Acetobacterales</taxon>
        <taxon>Acetobacteraceae</taxon>
        <taxon>Endosaccharibacter</taxon>
    </lineage>
</organism>
<evidence type="ECO:0000313" key="2">
    <source>
        <dbReference type="Proteomes" id="UP001524587"/>
    </source>
</evidence>
<sequence length="199" mass="22155">MSESPSLFPLAEPAPLRLPWEIHPSLKEERLKVCARLLAAARADAVRLAQPRLGDDGWSVGCRAYAFGRKRLREAADKGSHPWLSIRDSSNRFIFRIGEVDVRFFRGSAEEPSRRVLRRYGEEARQMALALSVDITAGLVFRFALEVDEAGGTERVVFLALHGEDGHAECLWPIPLDSAPVKRDRPIGQLTLLGDESLA</sequence>
<proteinExistence type="predicted"/>
<dbReference type="Proteomes" id="UP001524587">
    <property type="component" value="Unassembled WGS sequence"/>
</dbReference>